<dbReference type="Gene3D" id="3.40.50.720">
    <property type="entry name" value="NAD(P)-binding Rossmann-like Domain"/>
    <property type="match status" value="2"/>
</dbReference>
<dbReference type="InterPro" id="IPR005097">
    <property type="entry name" value="Sacchrp_dh_NADP-bd"/>
</dbReference>
<proteinExistence type="predicted"/>
<sequence>MKIAVVGGAGRQALGAVYDFAEDESVEKLLLIDALPEALEARVKLVHAEKVESKVIDVLDTEKLAAALNDYDAVINCSTHKLNMPVMDACIASRTNYTDLGGLYHWAKEQLTRHEDFKNAGITGIVGSGVAPGMVNVMAKYAADRLDSVETVRIYSGIVNRLVKGNQIVPQYAMDTIIDEFTINNFEFRDGEILELPAFSGEEMIDFAEPVGRQMVYNVVHSEVATIPLAFAHKGIKNVSFRLALPKLFEEKLRFLLDNGFGSTDPIMIKGHPVAPRDLLIAMVEKPVQYLDRSVPQTHDDHKDIRVIVVGEKDGRRLTYQVETLLHPYPKWNMACGPFTVGYPGAVTTRLLGAGKIKEKGFFSGESVIDPQMYFDELAKRGIKFFVQVTHDLN</sequence>
<dbReference type="Proteomes" id="UP000425960">
    <property type="component" value="Chromosome"/>
</dbReference>
<dbReference type="InterPro" id="IPR036291">
    <property type="entry name" value="NAD(P)-bd_dom_sf"/>
</dbReference>
<dbReference type="Pfam" id="PF03435">
    <property type="entry name" value="Sacchrp_dh_NADP"/>
    <property type="match status" value="1"/>
</dbReference>
<evidence type="ECO:0000259" key="1">
    <source>
        <dbReference type="Pfam" id="PF03435"/>
    </source>
</evidence>
<organism evidence="3 4">
    <name type="scientific">Desulfosarcina ovata subsp. sediminis</name>
    <dbReference type="NCBI Taxonomy" id="885957"/>
    <lineage>
        <taxon>Bacteria</taxon>
        <taxon>Pseudomonadati</taxon>
        <taxon>Thermodesulfobacteriota</taxon>
        <taxon>Desulfobacteria</taxon>
        <taxon>Desulfobacterales</taxon>
        <taxon>Desulfosarcinaceae</taxon>
        <taxon>Desulfosarcina</taxon>
    </lineage>
</organism>
<dbReference type="KEGG" id="dov:DSCO28_57840"/>
<dbReference type="RefSeq" id="WP_162459131.1">
    <property type="nucleotide sequence ID" value="NZ_AP021876.1"/>
</dbReference>
<dbReference type="EMBL" id="AP021876">
    <property type="protein sequence ID" value="BBO85218.1"/>
    <property type="molecule type" value="Genomic_DNA"/>
</dbReference>
<dbReference type="SUPFAM" id="SSF51735">
    <property type="entry name" value="NAD(P)-binding Rossmann-fold domains"/>
    <property type="match status" value="1"/>
</dbReference>
<dbReference type="Pfam" id="PF16653">
    <property type="entry name" value="Sacchrp_dh_C"/>
    <property type="match status" value="1"/>
</dbReference>
<feature type="domain" description="Saccharopine dehydrogenase NADP binding" evidence="1">
    <location>
        <begin position="5"/>
        <end position="124"/>
    </location>
</feature>
<name>A0A5K7ZY89_9BACT</name>
<reference evidence="3 4" key="1">
    <citation type="submission" date="2019-11" db="EMBL/GenBank/DDBJ databases">
        <title>Comparative genomics of hydrocarbon-degrading Desulfosarcina strains.</title>
        <authorList>
            <person name="Watanabe M."/>
            <person name="Kojima H."/>
            <person name="Fukui M."/>
        </authorList>
    </citation>
    <scope>NUCLEOTIDE SEQUENCE [LARGE SCALE GENOMIC DNA]</scope>
    <source>
        <strain evidence="3 4">28bB2T</strain>
    </source>
</reference>
<dbReference type="AlphaFoldDB" id="A0A5K7ZY89"/>
<gene>
    <name evidence="3" type="ORF">DSCO28_57840</name>
</gene>
<evidence type="ECO:0000313" key="3">
    <source>
        <dbReference type="EMBL" id="BBO85218.1"/>
    </source>
</evidence>
<evidence type="ECO:0000259" key="2">
    <source>
        <dbReference type="Pfam" id="PF16653"/>
    </source>
</evidence>
<accession>A0A5K7ZY89</accession>
<protein>
    <submittedName>
        <fullName evidence="3">Saccharopine dehydrogenase</fullName>
    </submittedName>
</protein>
<dbReference type="PANTHER" id="PTHR43796:SF2">
    <property type="entry name" value="CARBOXYNORSPERMIDINE SYNTHASE"/>
    <property type="match status" value="1"/>
</dbReference>
<dbReference type="InterPro" id="IPR032095">
    <property type="entry name" value="Sacchrp_dh-like_C"/>
</dbReference>
<evidence type="ECO:0000313" key="4">
    <source>
        <dbReference type="Proteomes" id="UP000425960"/>
    </source>
</evidence>
<feature type="domain" description="Saccharopine dehydrogenase-like C-terminal" evidence="2">
    <location>
        <begin position="129"/>
        <end position="383"/>
    </location>
</feature>
<dbReference type="Gene3D" id="3.30.360.10">
    <property type="entry name" value="Dihydrodipicolinate Reductase, domain 2"/>
    <property type="match status" value="1"/>
</dbReference>
<dbReference type="PANTHER" id="PTHR43796">
    <property type="entry name" value="CARBOXYNORSPERMIDINE SYNTHASE"/>
    <property type="match status" value="1"/>
</dbReference>